<evidence type="ECO:0000259" key="3">
    <source>
        <dbReference type="Pfam" id="PF02517"/>
    </source>
</evidence>
<name>A0A179C5L2_9LACO</name>
<dbReference type="EMBL" id="LVKI01000015">
    <property type="protein sequence ID" value="OAQ08186.1"/>
    <property type="molecule type" value="Genomic_DNA"/>
</dbReference>
<dbReference type="Pfam" id="PF02517">
    <property type="entry name" value="Rce1-like"/>
    <property type="match status" value="1"/>
</dbReference>
<feature type="transmembrane region" description="Helical" evidence="2">
    <location>
        <begin position="170"/>
        <end position="187"/>
    </location>
</feature>
<dbReference type="AlphaFoldDB" id="A0A179C5L2"/>
<protein>
    <recommendedName>
        <fullName evidence="3">CAAX prenyl protease 2/Lysostaphin resistance protein A-like domain-containing protein</fullName>
    </recommendedName>
</protein>
<accession>A0A179C5L2</accession>
<keyword evidence="2" id="KW-1133">Transmembrane helix</keyword>
<keyword evidence="2" id="KW-0472">Membrane</keyword>
<feature type="transmembrane region" description="Helical" evidence="2">
    <location>
        <begin position="194"/>
        <end position="210"/>
    </location>
</feature>
<dbReference type="PANTHER" id="PTHR36435">
    <property type="entry name" value="SLR1288 PROTEIN"/>
    <property type="match status" value="1"/>
</dbReference>
<comment type="similarity">
    <text evidence="1">Belongs to the UPF0177 family.</text>
</comment>
<dbReference type="InterPro" id="IPR052710">
    <property type="entry name" value="CAAX_protease"/>
</dbReference>
<evidence type="ECO:0000256" key="1">
    <source>
        <dbReference type="ARBA" id="ARBA00009067"/>
    </source>
</evidence>
<sequence>MAIEKNSLSILIGYLALMIAQMLAQKLCWGTQMLYPVLTVIGLLGALIIWKLNQKYSYQNIIEEKQSRLKKIILWGSSGALLVILGQAVTLTLAHVLFHQSLISQNTNALITVFHHSPIYLLDIVIATPIVEELIFRKIFFGNLTYYFKPWIAAIISSFLFVIAHHDGHFLTYFVMGCIFEFIYYKAHDIRASMIAHAGLNLITLLLWGIH</sequence>
<feature type="transmembrane region" description="Helical" evidence="2">
    <location>
        <begin position="34"/>
        <end position="52"/>
    </location>
</feature>
<proteinExistence type="inferred from homology"/>
<reference evidence="5" key="1">
    <citation type="submission" date="2016-03" db="EMBL/GenBank/DDBJ databases">
        <authorList>
            <person name="Johnson T.J."/>
            <person name="Youmans B."/>
            <person name="Case K."/>
            <person name="Noll S."/>
        </authorList>
    </citation>
    <scope>NUCLEOTIDE SEQUENCE [LARGE SCALE GENOMIC DNA]</scope>
    <source>
        <strain evidence="5">UMNLAv8</strain>
    </source>
</reference>
<feature type="domain" description="CAAX prenyl protease 2/Lysostaphin resistance protein A-like" evidence="3">
    <location>
        <begin position="118"/>
        <end position="203"/>
    </location>
</feature>
<keyword evidence="2" id="KW-0812">Transmembrane</keyword>
<dbReference type="PANTHER" id="PTHR36435:SF6">
    <property type="entry name" value="ABORTIVE INFECTION PROTEIN"/>
    <property type="match status" value="1"/>
</dbReference>
<dbReference type="InterPro" id="IPR003675">
    <property type="entry name" value="Rce1/LyrA-like_dom"/>
</dbReference>
<evidence type="ECO:0000313" key="4">
    <source>
        <dbReference type="EMBL" id="OAQ08186.1"/>
    </source>
</evidence>
<dbReference type="GO" id="GO:0080120">
    <property type="term" value="P:CAAX-box protein maturation"/>
    <property type="evidence" value="ECO:0007669"/>
    <property type="project" value="UniProtKB-ARBA"/>
</dbReference>
<feature type="transmembrane region" description="Helical" evidence="2">
    <location>
        <begin position="148"/>
        <end position="164"/>
    </location>
</feature>
<dbReference type="GO" id="GO:0004175">
    <property type="term" value="F:endopeptidase activity"/>
    <property type="evidence" value="ECO:0007669"/>
    <property type="project" value="UniProtKB-ARBA"/>
</dbReference>
<dbReference type="Proteomes" id="UP000078520">
    <property type="component" value="Unassembled WGS sequence"/>
</dbReference>
<comment type="caution">
    <text evidence="4">The sequence shown here is derived from an EMBL/GenBank/DDBJ whole genome shotgun (WGS) entry which is preliminary data.</text>
</comment>
<feature type="transmembrane region" description="Helical" evidence="2">
    <location>
        <begin position="118"/>
        <end position="136"/>
    </location>
</feature>
<feature type="transmembrane region" description="Helical" evidence="2">
    <location>
        <begin position="72"/>
        <end position="98"/>
    </location>
</feature>
<gene>
    <name evidence="4" type="ORF">A3O14_04495</name>
</gene>
<organism evidence="4 5">
    <name type="scientific">Ligilactobacillus aviarius</name>
    <dbReference type="NCBI Taxonomy" id="1606"/>
    <lineage>
        <taxon>Bacteria</taxon>
        <taxon>Bacillati</taxon>
        <taxon>Bacillota</taxon>
        <taxon>Bacilli</taxon>
        <taxon>Lactobacillales</taxon>
        <taxon>Lactobacillaceae</taxon>
        <taxon>Ligilactobacillus</taxon>
    </lineage>
</organism>
<evidence type="ECO:0000256" key="2">
    <source>
        <dbReference type="SAM" id="Phobius"/>
    </source>
</evidence>
<evidence type="ECO:0000313" key="5">
    <source>
        <dbReference type="Proteomes" id="UP000078520"/>
    </source>
</evidence>
<dbReference type="RefSeq" id="WP_064208466.1">
    <property type="nucleotide sequence ID" value="NZ_LVKC01000014.1"/>
</dbReference>